<evidence type="ECO:0000256" key="7">
    <source>
        <dbReference type="ARBA" id="ARBA00049158"/>
    </source>
</evidence>
<evidence type="ECO:0000259" key="9">
    <source>
        <dbReference type="Pfam" id="PF02811"/>
    </source>
</evidence>
<accession>A0A5P0ZI44</accession>
<evidence type="ECO:0000256" key="1">
    <source>
        <dbReference type="ARBA" id="ARBA00004970"/>
    </source>
</evidence>
<evidence type="ECO:0000256" key="8">
    <source>
        <dbReference type="RuleBase" id="RU366003"/>
    </source>
</evidence>
<evidence type="ECO:0000256" key="3">
    <source>
        <dbReference type="ARBA" id="ARBA00013085"/>
    </source>
</evidence>
<reference evidence="10 11" key="1">
    <citation type="journal article" date="2019" name="Syst. Appl. Microbiol.">
        <title>Polyphasic characterization of two novel Lactobacillus spp. isolated from blown salami packages: Description of Lactobacillus halodurans sp. nov. and Lactobacillus salsicarnum sp. nov.</title>
        <authorList>
            <person name="Schuster J.A."/>
            <person name="Klingl A."/>
            <person name="Vogel R.F."/>
            <person name="Ehrmann M.A."/>
        </authorList>
    </citation>
    <scope>NUCLEOTIDE SEQUENCE [LARGE SCALE GENOMIC DNA]</scope>
    <source>
        <strain evidence="10 11">TMW 1.2118</strain>
    </source>
</reference>
<name>A0A5P0ZI44_9LACO</name>
<dbReference type="EC" id="3.1.3.15" evidence="3 8"/>
<dbReference type="OrthoDB" id="9775255at2"/>
<dbReference type="NCBIfam" id="NF005996">
    <property type="entry name" value="PRK08123.1"/>
    <property type="match status" value="1"/>
</dbReference>
<sequence>MISLDYLRSISCKDWNGHSHTEFCPHGEILDTEDMIKRAIDDGFKTYSITEHFPMPPQFYQMARGAEHAIATAAMDYSELPAYFAKMDYLKRKYADKINILVGFEVDYIDGCQEWTKSQLFKFADQIDDAILSVHFLPTNDGLRSVDDSYQDFCDGVLNYYRTPVNVANRYLETVLEALKWEFDCKPVRYGHVTLYRRWRKNFSPETVWADEQTNKLLDKILKRVCKQNLMLDCNMSGLGKYSQGESSPSLPILESAMARGITLVFGSDAHEIDNIDQGYNEYLIQQLYKTKEHHEINSAR</sequence>
<dbReference type="AlphaFoldDB" id="A0A5P0ZI44"/>
<evidence type="ECO:0000313" key="10">
    <source>
        <dbReference type="EMBL" id="MQS52665.1"/>
    </source>
</evidence>
<evidence type="ECO:0000256" key="6">
    <source>
        <dbReference type="ARBA" id="ARBA00023102"/>
    </source>
</evidence>
<comment type="similarity">
    <text evidence="2 8">Belongs to the PHP hydrolase family. HisK subfamily.</text>
</comment>
<dbReference type="Gene3D" id="3.20.20.140">
    <property type="entry name" value="Metal-dependent hydrolases"/>
    <property type="match status" value="1"/>
</dbReference>
<evidence type="ECO:0000256" key="5">
    <source>
        <dbReference type="ARBA" id="ARBA00022801"/>
    </source>
</evidence>
<dbReference type="InterPro" id="IPR016195">
    <property type="entry name" value="Pol/histidinol_Pase-like"/>
</dbReference>
<proteinExistence type="inferred from homology"/>
<dbReference type="Proteomes" id="UP000380386">
    <property type="component" value="Unassembled WGS sequence"/>
</dbReference>
<organism evidence="10 11">
    <name type="scientific">Companilactobacillus mishanensis</name>
    <dbReference type="NCBI Taxonomy" id="2486008"/>
    <lineage>
        <taxon>Bacteria</taxon>
        <taxon>Bacillati</taxon>
        <taxon>Bacillota</taxon>
        <taxon>Bacilli</taxon>
        <taxon>Lactobacillales</taxon>
        <taxon>Lactobacillaceae</taxon>
        <taxon>Companilactobacillus</taxon>
    </lineage>
</organism>
<comment type="catalytic activity">
    <reaction evidence="7 8">
        <text>L-histidinol phosphate + H2O = L-histidinol + phosphate</text>
        <dbReference type="Rhea" id="RHEA:14465"/>
        <dbReference type="ChEBI" id="CHEBI:15377"/>
        <dbReference type="ChEBI" id="CHEBI:43474"/>
        <dbReference type="ChEBI" id="CHEBI:57699"/>
        <dbReference type="ChEBI" id="CHEBI:57980"/>
        <dbReference type="EC" id="3.1.3.15"/>
    </reaction>
</comment>
<keyword evidence="4 8" id="KW-0028">Amino-acid biosynthesis</keyword>
<dbReference type="InterPro" id="IPR004013">
    <property type="entry name" value="PHP_dom"/>
</dbReference>
<dbReference type="UniPathway" id="UPA00031">
    <property type="reaction ID" value="UER00013"/>
</dbReference>
<comment type="pathway">
    <text evidence="1 8">Amino-acid biosynthesis; L-histidine biosynthesis; L-histidine from 5-phospho-alpha-D-ribose 1-diphosphate: step 8/9.</text>
</comment>
<dbReference type="NCBIfam" id="TIGR01856">
    <property type="entry name" value="hisJ_fam"/>
    <property type="match status" value="1"/>
</dbReference>
<dbReference type="GO" id="GO:0000105">
    <property type="term" value="P:L-histidine biosynthetic process"/>
    <property type="evidence" value="ECO:0007669"/>
    <property type="project" value="UniProtKB-UniRule"/>
</dbReference>
<dbReference type="PANTHER" id="PTHR21039">
    <property type="entry name" value="HISTIDINOL PHOSPHATASE-RELATED"/>
    <property type="match status" value="1"/>
</dbReference>
<protein>
    <recommendedName>
        <fullName evidence="3 8">Histidinol-phosphatase</fullName>
        <shortName evidence="8">HolPase</shortName>
        <ecNumber evidence="3 8">3.1.3.15</ecNumber>
    </recommendedName>
</protein>
<comment type="caution">
    <text evidence="10">The sequence shown here is derived from an EMBL/GenBank/DDBJ whole genome shotgun (WGS) entry which is preliminary data.</text>
</comment>
<dbReference type="Pfam" id="PF02811">
    <property type="entry name" value="PHP"/>
    <property type="match status" value="1"/>
</dbReference>
<keyword evidence="6 8" id="KW-0368">Histidine biosynthesis</keyword>
<evidence type="ECO:0000313" key="11">
    <source>
        <dbReference type="Proteomes" id="UP000380386"/>
    </source>
</evidence>
<feature type="domain" description="PHP" evidence="9">
    <location>
        <begin position="18"/>
        <end position="235"/>
    </location>
</feature>
<dbReference type="InterPro" id="IPR010140">
    <property type="entry name" value="Histidinol_P_phosphatase_HisJ"/>
</dbReference>
<dbReference type="RefSeq" id="WP_153383170.1">
    <property type="nucleotide sequence ID" value="NZ_VDFM01000006.1"/>
</dbReference>
<evidence type="ECO:0000256" key="2">
    <source>
        <dbReference type="ARBA" id="ARBA00009152"/>
    </source>
</evidence>
<dbReference type="GO" id="GO:0004401">
    <property type="term" value="F:histidinol-phosphatase activity"/>
    <property type="evidence" value="ECO:0007669"/>
    <property type="project" value="UniProtKB-UniRule"/>
</dbReference>
<dbReference type="EMBL" id="VDFM01000006">
    <property type="protein sequence ID" value="MQS52665.1"/>
    <property type="molecule type" value="Genomic_DNA"/>
</dbReference>
<gene>
    <name evidence="10" type="primary">hisJ</name>
    <name evidence="10" type="ORF">FHL02_06485</name>
</gene>
<evidence type="ECO:0000256" key="4">
    <source>
        <dbReference type="ARBA" id="ARBA00022605"/>
    </source>
</evidence>
<dbReference type="PANTHER" id="PTHR21039:SF0">
    <property type="entry name" value="HISTIDINOL-PHOSPHATASE"/>
    <property type="match status" value="1"/>
</dbReference>
<keyword evidence="5 8" id="KW-0378">Hydrolase</keyword>
<dbReference type="CDD" id="cd12110">
    <property type="entry name" value="PHP_HisPPase_Hisj_like"/>
    <property type="match status" value="1"/>
</dbReference>
<dbReference type="GO" id="GO:0005737">
    <property type="term" value="C:cytoplasm"/>
    <property type="evidence" value="ECO:0007669"/>
    <property type="project" value="TreeGrafter"/>
</dbReference>
<dbReference type="SUPFAM" id="SSF89550">
    <property type="entry name" value="PHP domain-like"/>
    <property type="match status" value="1"/>
</dbReference>